<gene>
    <name evidence="3" type="primary">LOC117643512</name>
</gene>
<dbReference type="RefSeq" id="XP_034238331.1">
    <property type="nucleotide sequence ID" value="XM_034382440.1"/>
</dbReference>
<feature type="compositionally biased region" description="Low complexity" evidence="1">
    <location>
        <begin position="57"/>
        <end position="66"/>
    </location>
</feature>
<evidence type="ECO:0000256" key="1">
    <source>
        <dbReference type="SAM" id="MobiDB-lite"/>
    </source>
</evidence>
<feature type="compositionally biased region" description="Polar residues" evidence="1">
    <location>
        <begin position="44"/>
        <end position="53"/>
    </location>
</feature>
<feature type="region of interest" description="Disordered" evidence="1">
    <location>
        <begin position="44"/>
        <end position="139"/>
    </location>
</feature>
<dbReference type="Proteomes" id="UP000515158">
    <property type="component" value="Unplaced"/>
</dbReference>
<dbReference type="InParanoid" id="A0A6P8YNB6"/>
<sequence>MTPNASAAEQSAAIKQAQQQAAQLLAVDGQSSPIGAVASLIGTTPRPQVTKPTSVGPLPVHPVVSVTPPPPPNPLPSYHSLLDTDEQDQQGEEEVAVEEVDAPDHSDETHTHSDLGKAKEDGSDFSSQSFLERLFPEMV</sequence>
<protein>
    <submittedName>
        <fullName evidence="3">Uncharacterized protein LOC117643512</fullName>
    </submittedName>
</protein>
<proteinExistence type="predicted"/>
<accession>A0A6P8YNB6</accession>
<organism evidence="3">
    <name type="scientific">Thrips palmi</name>
    <name type="common">Melon thrips</name>
    <dbReference type="NCBI Taxonomy" id="161013"/>
    <lineage>
        <taxon>Eukaryota</taxon>
        <taxon>Metazoa</taxon>
        <taxon>Ecdysozoa</taxon>
        <taxon>Arthropoda</taxon>
        <taxon>Hexapoda</taxon>
        <taxon>Insecta</taxon>
        <taxon>Pterygota</taxon>
        <taxon>Neoptera</taxon>
        <taxon>Paraneoptera</taxon>
        <taxon>Thysanoptera</taxon>
        <taxon>Terebrantia</taxon>
        <taxon>Thripoidea</taxon>
        <taxon>Thripidae</taxon>
        <taxon>Thrips</taxon>
    </lineage>
</organism>
<evidence type="ECO:0000313" key="3">
    <source>
        <dbReference type="RefSeq" id="XP_034238331.1"/>
    </source>
</evidence>
<name>A0A6P8YNB6_THRPL</name>
<feature type="compositionally biased region" description="Acidic residues" evidence="1">
    <location>
        <begin position="83"/>
        <end position="101"/>
    </location>
</feature>
<dbReference type="KEGG" id="tpal:117643512"/>
<dbReference type="OrthoDB" id="10664423at2759"/>
<dbReference type="GeneID" id="117643512"/>
<evidence type="ECO:0000313" key="2">
    <source>
        <dbReference type="Proteomes" id="UP000515158"/>
    </source>
</evidence>
<keyword evidence="2" id="KW-1185">Reference proteome</keyword>
<dbReference type="AlphaFoldDB" id="A0A6P8YNB6"/>
<reference evidence="3" key="1">
    <citation type="submission" date="2025-08" db="UniProtKB">
        <authorList>
            <consortium name="RefSeq"/>
        </authorList>
    </citation>
    <scope>IDENTIFICATION</scope>
    <source>
        <tissue evidence="3">Total insect</tissue>
    </source>
</reference>
<feature type="compositionally biased region" description="Basic and acidic residues" evidence="1">
    <location>
        <begin position="102"/>
        <end position="122"/>
    </location>
</feature>